<dbReference type="RefSeq" id="WP_126808091.1">
    <property type="nucleotide sequence ID" value="NZ_NGKA01000006.1"/>
</dbReference>
<evidence type="ECO:0000256" key="1">
    <source>
        <dbReference type="ARBA" id="ARBA00004496"/>
    </source>
</evidence>
<gene>
    <name evidence="9" type="ORF">CBF29_05190</name>
</gene>
<accession>A0A430AYF3</accession>
<dbReference type="NCBIfam" id="TIGR03544">
    <property type="entry name" value="DivI1A_domain"/>
    <property type="match status" value="1"/>
</dbReference>
<dbReference type="Gene3D" id="6.10.250.660">
    <property type="match status" value="1"/>
</dbReference>
<comment type="subcellular location">
    <subcellularLocation>
        <location evidence="1">Cytoplasm</location>
    </subcellularLocation>
</comment>
<evidence type="ECO:0008006" key="11">
    <source>
        <dbReference type="Google" id="ProtNLM"/>
    </source>
</evidence>
<comment type="caution">
    <text evidence="9">The sequence shown here is derived from an EMBL/GenBank/DDBJ whole genome shotgun (WGS) entry which is preliminary data.</text>
</comment>
<evidence type="ECO:0000313" key="10">
    <source>
        <dbReference type="Proteomes" id="UP000287605"/>
    </source>
</evidence>
<dbReference type="AlphaFoldDB" id="A0A430AYF3"/>
<keyword evidence="5 7" id="KW-0175">Coiled coil</keyword>
<evidence type="ECO:0000256" key="8">
    <source>
        <dbReference type="SAM" id="MobiDB-lite"/>
    </source>
</evidence>
<feature type="coiled-coil region" evidence="7">
    <location>
        <begin position="30"/>
        <end position="64"/>
    </location>
</feature>
<reference evidence="9 10" key="1">
    <citation type="submission" date="2017-05" db="EMBL/GenBank/DDBJ databases">
        <title>Vagococcus spp. assemblies.</title>
        <authorList>
            <person name="Gulvik C.A."/>
        </authorList>
    </citation>
    <scope>NUCLEOTIDE SEQUENCE [LARGE SCALE GENOMIC DNA]</scope>
    <source>
        <strain evidence="9 10">CCUG 51432</strain>
    </source>
</reference>
<dbReference type="PANTHER" id="PTHR35794:SF2">
    <property type="entry name" value="CELL DIVISION PROTEIN DIVIVA"/>
    <property type="match status" value="1"/>
</dbReference>
<name>A0A430AYF3_9ENTE</name>
<feature type="compositionally biased region" description="Basic residues" evidence="8">
    <location>
        <begin position="254"/>
        <end position="264"/>
    </location>
</feature>
<evidence type="ECO:0000256" key="5">
    <source>
        <dbReference type="ARBA" id="ARBA00023054"/>
    </source>
</evidence>
<evidence type="ECO:0000256" key="4">
    <source>
        <dbReference type="ARBA" id="ARBA00022618"/>
    </source>
</evidence>
<feature type="compositionally biased region" description="Basic and acidic residues" evidence="8">
    <location>
        <begin position="243"/>
        <end position="253"/>
    </location>
</feature>
<protein>
    <recommendedName>
        <fullName evidence="11">Cell division protein DivIVA</fullName>
    </recommendedName>
</protein>
<keyword evidence="6" id="KW-0131">Cell cycle</keyword>
<dbReference type="OrthoDB" id="9815492at2"/>
<dbReference type="InterPro" id="IPR019933">
    <property type="entry name" value="DivIVA_domain"/>
</dbReference>
<keyword evidence="3" id="KW-0963">Cytoplasm</keyword>
<organism evidence="9 10">
    <name type="scientific">Vagococcus elongatus</name>
    <dbReference type="NCBI Taxonomy" id="180344"/>
    <lineage>
        <taxon>Bacteria</taxon>
        <taxon>Bacillati</taxon>
        <taxon>Bacillota</taxon>
        <taxon>Bacilli</taxon>
        <taxon>Lactobacillales</taxon>
        <taxon>Enterococcaceae</taxon>
        <taxon>Vagococcus</taxon>
    </lineage>
</organism>
<dbReference type="Pfam" id="PF05103">
    <property type="entry name" value="DivIVA"/>
    <property type="match status" value="1"/>
</dbReference>
<sequence length="264" mass="30125">MAALTPLDIKNKSFSTKFKGYNPDEVDDFLDQVIDDYEDSVRKVKELEKNLKHAEEKLTYFNELKDALNQSIIVAQDTADKLKNTASKESDVLVSTAQADARAILDEANATAEATVADANRISSEILKTAQIQASQLANETDDLKKKTREFHRNLSLILESQLEIVKGREWDDLLKPFSTYMDERHTHVRELLENEEKMKEELQMFETTEVEEELGEVAESSTETTADGHTQAIELDAIEAEENKNEIVEKNKPKYSRVRRSRD</sequence>
<dbReference type="GO" id="GO:0051301">
    <property type="term" value="P:cell division"/>
    <property type="evidence" value="ECO:0007669"/>
    <property type="project" value="UniProtKB-KW"/>
</dbReference>
<evidence type="ECO:0000256" key="7">
    <source>
        <dbReference type="SAM" id="Coils"/>
    </source>
</evidence>
<dbReference type="InterPro" id="IPR007793">
    <property type="entry name" value="DivIVA_fam"/>
</dbReference>
<keyword evidence="10" id="KW-1185">Reference proteome</keyword>
<comment type="similarity">
    <text evidence="2">Belongs to the DivIVA family.</text>
</comment>
<dbReference type="Proteomes" id="UP000287605">
    <property type="component" value="Unassembled WGS sequence"/>
</dbReference>
<evidence type="ECO:0000313" key="9">
    <source>
        <dbReference type="EMBL" id="RSU13065.1"/>
    </source>
</evidence>
<proteinExistence type="inferred from homology"/>
<keyword evidence="4" id="KW-0132">Cell division</keyword>
<evidence type="ECO:0000256" key="2">
    <source>
        <dbReference type="ARBA" id="ARBA00009008"/>
    </source>
</evidence>
<evidence type="ECO:0000256" key="3">
    <source>
        <dbReference type="ARBA" id="ARBA00022490"/>
    </source>
</evidence>
<dbReference type="PANTHER" id="PTHR35794">
    <property type="entry name" value="CELL DIVISION PROTEIN DIVIVA"/>
    <property type="match status" value="1"/>
</dbReference>
<dbReference type="EMBL" id="NGKA01000006">
    <property type="protein sequence ID" value="RSU13065.1"/>
    <property type="molecule type" value="Genomic_DNA"/>
</dbReference>
<dbReference type="GO" id="GO:0005737">
    <property type="term" value="C:cytoplasm"/>
    <property type="evidence" value="ECO:0007669"/>
    <property type="project" value="UniProtKB-SubCell"/>
</dbReference>
<feature type="region of interest" description="Disordered" evidence="8">
    <location>
        <begin position="243"/>
        <end position="264"/>
    </location>
</feature>
<evidence type="ECO:0000256" key="6">
    <source>
        <dbReference type="ARBA" id="ARBA00023306"/>
    </source>
</evidence>